<dbReference type="GO" id="GO:0016787">
    <property type="term" value="F:hydrolase activity"/>
    <property type="evidence" value="ECO:0007669"/>
    <property type="project" value="UniProtKB-KW"/>
</dbReference>
<dbReference type="InterPro" id="IPR029055">
    <property type="entry name" value="Ntn_hydrolases_N"/>
</dbReference>
<dbReference type="PANTHER" id="PTHR39328">
    <property type="entry name" value="BLL2871 PROTEIN"/>
    <property type="match status" value="1"/>
</dbReference>
<gene>
    <name evidence="2" type="ORF">SAMN04488692_10359</name>
</gene>
<proteinExistence type="predicted"/>
<keyword evidence="2" id="KW-0378">Hydrolase</keyword>
<feature type="domain" description="Putative peptidoglycan binding" evidence="1">
    <location>
        <begin position="221"/>
        <end position="289"/>
    </location>
</feature>
<reference evidence="2 3" key="1">
    <citation type="submission" date="2016-10" db="EMBL/GenBank/DDBJ databases">
        <authorList>
            <person name="de Groot N.N."/>
        </authorList>
    </citation>
    <scope>NUCLEOTIDE SEQUENCE [LARGE SCALE GENOMIC DNA]</scope>
    <source>
        <strain evidence="2 3">SLAS-1</strain>
    </source>
</reference>
<dbReference type="RefSeq" id="WP_234985471.1">
    <property type="nucleotide sequence ID" value="NZ_FNGO01000003.1"/>
</dbReference>
<dbReference type="Pfam" id="PF06267">
    <property type="entry name" value="DUF1028"/>
    <property type="match status" value="1"/>
</dbReference>
<evidence type="ECO:0000313" key="3">
    <source>
        <dbReference type="Proteomes" id="UP000199476"/>
    </source>
</evidence>
<dbReference type="InterPro" id="IPR014927">
    <property type="entry name" value="PG-bd_2"/>
</dbReference>
<keyword evidence="3" id="KW-1185">Reference proteome</keyword>
<dbReference type="Pfam" id="PF08823">
    <property type="entry name" value="PG_binding_2"/>
    <property type="match status" value="1"/>
</dbReference>
<dbReference type="EMBL" id="FNGO01000003">
    <property type="protein sequence ID" value="SDL28510.1"/>
    <property type="molecule type" value="Genomic_DNA"/>
</dbReference>
<dbReference type="Gene3D" id="3.60.20.10">
    <property type="entry name" value="Glutamine Phosphoribosylpyrophosphate, subunit 1, domain 1"/>
    <property type="match status" value="1"/>
</dbReference>
<dbReference type="PANTHER" id="PTHR39328:SF1">
    <property type="entry name" value="BLL2871 PROTEIN"/>
    <property type="match status" value="1"/>
</dbReference>
<dbReference type="SUPFAM" id="SSF56235">
    <property type="entry name" value="N-terminal nucleophile aminohydrolases (Ntn hydrolases)"/>
    <property type="match status" value="1"/>
</dbReference>
<evidence type="ECO:0000313" key="2">
    <source>
        <dbReference type="EMBL" id="SDL28510.1"/>
    </source>
</evidence>
<name>A0A1G9ITL6_9FIRM</name>
<dbReference type="Proteomes" id="UP000199476">
    <property type="component" value="Unassembled WGS sequence"/>
</dbReference>
<organism evidence="2 3">
    <name type="scientific">Halarsenatibacter silvermanii</name>
    <dbReference type="NCBI Taxonomy" id="321763"/>
    <lineage>
        <taxon>Bacteria</taxon>
        <taxon>Bacillati</taxon>
        <taxon>Bacillota</taxon>
        <taxon>Clostridia</taxon>
        <taxon>Halanaerobiales</taxon>
        <taxon>Halarsenatibacteraceae</taxon>
        <taxon>Halarsenatibacter</taxon>
    </lineage>
</organism>
<sequence>MQSNDQKPPMTSTYSIVGYEPETEKLGVAAQSKFLAIGSIVPYIKWNVGAVATQAQINPTYGPSTLQLLERGNDPEEIVETLTALDSGSVLRQVGIVDAEGRSATYTGEQCIEWAGGICGENYAAQGNLLVNGRTIEEMVKTFKTEEGSLADRLLSSLFAAEEAGGDRRGKQSASLLVYKEGGGYGGFTNKYIDLRVDDSEKPIEDLADLLELFKLYYVESDVEHTPLEGDTLCEVQMLLSDLGYYKGEPSCVFDEKFRQALIDFYHQEDFEQRYPGENTIPQDILQYLRERAHIMEGS</sequence>
<evidence type="ECO:0000259" key="1">
    <source>
        <dbReference type="Pfam" id="PF08823"/>
    </source>
</evidence>
<protein>
    <submittedName>
        <fullName evidence="2">Uncharacterized conserved protein, Ntn-hydrolase superfamily</fullName>
    </submittedName>
</protein>
<dbReference type="InterPro" id="IPR010430">
    <property type="entry name" value="DUF1028"/>
</dbReference>
<accession>A0A1G9ITL6</accession>
<dbReference type="AlphaFoldDB" id="A0A1G9ITL6"/>